<dbReference type="AlphaFoldDB" id="A0A7Z0J9Z0"/>
<accession>A0A7Z0J9Z0</accession>
<evidence type="ECO:0000259" key="6">
    <source>
        <dbReference type="PROSITE" id="PS50983"/>
    </source>
</evidence>
<dbReference type="PROSITE" id="PS50983">
    <property type="entry name" value="FE_B12_PBP"/>
    <property type="match status" value="1"/>
</dbReference>
<keyword evidence="3" id="KW-0813">Transport</keyword>
<dbReference type="PANTHER" id="PTHR30532">
    <property type="entry name" value="IRON III DICITRATE-BINDING PERIPLASMIC PROTEIN"/>
    <property type="match status" value="1"/>
</dbReference>
<feature type="signal peptide" evidence="5">
    <location>
        <begin position="1"/>
        <end position="29"/>
    </location>
</feature>
<dbReference type="GO" id="GO:0030288">
    <property type="term" value="C:outer membrane-bounded periplasmic space"/>
    <property type="evidence" value="ECO:0007669"/>
    <property type="project" value="TreeGrafter"/>
</dbReference>
<evidence type="ECO:0000256" key="2">
    <source>
        <dbReference type="ARBA" id="ARBA00008814"/>
    </source>
</evidence>
<sequence length="345" mass="36952">MTALSRPVQMTAAALVGAALLTACSGTDAGDDGRTGGGGGDGAFPVTIDSALGEAVIPEEPERVVTWGWSAQDVVLALDVVPVAMPRNDYGGNEDGVFEWDADKIEELGGDQPTILSGAHADAPPLEEIVEARPDVILAPNSGLTQEDFDRLQEIAPTVAYPEQPWATTWQEQVDIVGRALGKEDEAAALLEDTQAQVEALAGENPELEGTTFFYAAANEADVLNVYREYDPRVEMLTDLGMEPSASVSELDTDPDDSFFFQVSYENLQEIETDVLVMYFADEASLEEFTSDPLVAAMPAVQEGRFAPIVGEDFVMASSAPTVLSIPWMLDRYVPELVAAAENVE</sequence>
<dbReference type="Pfam" id="PF01497">
    <property type="entry name" value="Peripla_BP_2"/>
    <property type="match status" value="1"/>
</dbReference>
<evidence type="ECO:0000313" key="8">
    <source>
        <dbReference type="Proteomes" id="UP000572051"/>
    </source>
</evidence>
<comment type="similarity">
    <text evidence="2">Belongs to the bacterial solute-binding protein 8 family.</text>
</comment>
<evidence type="ECO:0000256" key="4">
    <source>
        <dbReference type="ARBA" id="ARBA00022729"/>
    </source>
</evidence>
<dbReference type="Proteomes" id="UP000572051">
    <property type="component" value="Unassembled WGS sequence"/>
</dbReference>
<evidence type="ECO:0000256" key="1">
    <source>
        <dbReference type="ARBA" id="ARBA00004196"/>
    </source>
</evidence>
<dbReference type="PROSITE" id="PS51257">
    <property type="entry name" value="PROKAR_LIPOPROTEIN"/>
    <property type="match status" value="1"/>
</dbReference>
<evidence type="ECO:0000256" key="3">
    <source>
        <dbReference type="ARBA" id="ARBA00022448"/>
    </source>
</evidence>
<dbReference type="SUPFAM" id="SSF53807">
    <property type="entry name" value="Helical backbone' metal receptor"/>
    <property type="match status" value="1"/>
</dbReference>
<gene>
    <name evidence="7" type="ORF">HNR10_002624</name>
</gene>
<comment type="caution">
    <text evidence="7">The sequence shown here is derived from an EMBL/GenBank/DDBJ whole genome shotgun (WGS) entry which is preliminary data.</text>
</comment>
<evidence type="ECO:0000256" key="5">
    <source>
        <dbReference type="SAM" id="SignalP"/>
    </source>
</evidence>
<proteinExistence type="inferred from homology"/>
<feature type="domain" description="Fe/B12 periplasmic-binding" evidence="6">
    <location>
        <begin position="63"/>
        <end position="341"/>
    </location>
</feature>
<dbReference type="CDD" id="cd01146">
    <property type="entry name" value="FhuD"/>
    <property type="match status" value="1"/>
</dbReference>
<protein>
    <submittedName>
        <fullName evidence="7">Iron complex transport system substrate-binding protein</fullName>
    </submittedName>
</protein>
<name>A0A7Z0J9Z0_9ACTN</name>
<dbReference type="Gene3D" id="3.40.50.1980">
    <property type="entry name" value="Nitrogenase molybdenum iron protein domain"/>
    <property type="match status" value="2"/>
</dbReference>
<dbReference type="PANTHER" id="PTHR30532:SF24">
    <property type="entry name" value="FERRIC ENTEROBACTIN-BINDING PERIPLASMIC PROTEIN FEPB"/>
    <property type="match status" value="1"/>
</dbReference>
<dbReference type="GO" id="GO:1901678">
    <property type="term" value="P:iron coordination entity transport"/>
    <property type="evidence" value="ECO:0007669"/>
    <property type="project" value="UniProtKB-ARBA"/>
</dbReference>
<dbReference type="InterPro" id="IPR051313">
    <property type="entry name" value="Bact_iron-sidero_bind"/>
</dbReference>
<evidence type="ECO:0000313" key="7">
    <source>
        <dbReference type="EMBL" id="NYJ34743.1"/>
    </source>
</evidence>
<keyword evidence="8" id="KW-1185">Reference proteome</keyword>
<keyword evidence="4 5" id="KW-0732">Signal</keyword>
<comment type="subcellular location">
    <subcellularLocation>
        <location evidence="1">Cell envelope</location>
    </subcellularLocation>
</comment>
<reference evidence="7 8" key="1">
    <citation type="submission" date="2020-07" db="EMBL/GenBank/DDBJ databases">
        <title>Sequencing the genomes of 1000 actinobacteria strains.</title>
        <authorList>
            <person name="Klenk H.-P."/>
        </authorList>
    </citation>
    <scope>NUCLEOTIDE SEQUENCE [LARGE SCALE GENOMIC DNA]</scope>
    <source>
        <strain evidence="7 8">DSM 44442</strain>
    </source>
</reference>
<dbReference type="RefSeq" id="WP_179823516.1">
    <property type="nucleotide sequence ID" value="NZ_JACCFS010000001.1"/>
</dbReference>
<dbReference type="EMBL" id="JACCFS010000001">
    <property type="protein sequence ID" value="NYJ34743.1"/>
    <property type="molecule type" value="Genomic_DNA"/>
</dbReference>
<dbReference type="InterPro" id="IPR002491">
    <property type="entry name" value="ABC_transptr_periplasmic_BD"/>
</dbReference>
<feature type="chain" id="PRO_5031475858" evidence="5">
    <location>
        <begin position="30"/>
        <end position="345"/>
    </location>
</feature>
<organism evidence="7 8">
    <name type="scientific">Nocardiopsis aegyptia</name>
    <dbReference type="NCBI Taxonomy" id="220378"/>
    <lineage>
        <taxon>Bacteria</taxon>
        <taxon>Bacillati</taxon>
        <taxon>Actinomycetota</taxon>
        <taxon>Actinomycetes</taxon>
        <taxon>Streptosporangiales</taxon>
        <taxon>Nocardiopsidaceae</taxon>
        <taxon>Nocardiopsis</taxon>
    </lineage>
</organism>